<dbReference type="Gene3D" id="3.10.180.10">
    <property type="entry name" value="2,3-Dihydroxybiphenyl 1,2-Dioxygenase, domain 1"/>
    <property type="match status" value="1"/>
</dbReference>
<evidence type="ECO:0000313" key="2">
    <source>
        <dbReference type="EMBL" id="MER2996699.1"/>
    </source>
</evidence>
<dbReference type="CDD" id="cd09012">
    <property type="entry name" value="VOC_like"/>
    <property type="match status" value="1"/>
</dbReference>
<gene>
    <name evidence="2" type="ORF">ABS362_04030</name>
</gene>
<dbReference type="PANTHER" id="PTHR36503">
    <property type="entry name" value="BLR2520 PROTEIN"/>
    <property type="match status" value="1"/>
</dbReference>
<dbReference type="PROSITE" id="PS51819">
    <property type="entry name" value="VOC"/>
    <property type="match status" value="1"/>
</dbReference>
<dbReference type="SUPFAM" id="SSF54593">
    <property type="entry name" value="Glyoxalase/Bleomycin resistance protein/Dihydroxybiphenyl dioxygenase"/>
    <property type="match status" value="1"/>
</dbReference>
<dbReference type="RefSeq" id="WP_350411019.1">
    <property type="nucleotide sequence ID" value="NZ_JBEOKT010000003.1"/>
</dbReference>
<organism evidence="2 3">
    <name type="scientific">Pontibacter populi</name>
    <dbReference type="NCBI Taxonomy" id="890055"/>
    <lineage>
        <taxon>Bacteria</taxon>
        <taxon>Pseudomonadati</taxon>
        <taxon>Bacteroidota</taxon>
        <taxon>Cytophagia</taxon>
        <taxon>Cytophagales</taxon>
        <taxon>Hymenobacteraceae</taxon>
        <taxon>Pontibacter</taxon>
    </lineage>
</organism>
<dbReference type="EMBL" id="JBEOKT010000003">
    <property type="protein sequence ID" value="MER2996699.1"/>
    <property type="molecule type" value="Genomic_DNA"/>
</dbReference>
<dbReference type="InterPro" id="IPR004360">
    <property type="entry name" value="Glyas_Fos-R_dOase_dom"/>
</dbReference>
<feature type="domain" description="VOC" evidence="1">
    <location>
        <begin position="3"/>
        <end position="127"/>
    </location>
</feature>
<protein>
    <submittedName>
        <fullName evidence="2">VOC family protein</fullName>
    </submittedName>
</protein>
<dbReference type="InterPro" id="IPR029068">
    <property type="entry name" value="Glyas_Bleomycin-R_OHBP_Dase"/>
</dbReference>
<evidence type="ECO:0000259" key="1">
    <source>
        <dbReference type="PROSITE" id="PS51819"/>
    </source>
</evidence>
<dbReference type="Proteomes" id="UP001476807">
    <property type="component" value="Unassembled WGS sequence"/>
</dbReference>
<dbReference type="InterPro" id="IPR037523">
    <property type="entry name" value="VOC_core"/>
</dbReference>
<name>A0ABV1RQN8_9BACT</name>
<sequence length="135" mass="15013">MVTQIFVNLPVSDLKKSKDFFTKLGFSINEQFTDETAACVVISETIYAMLLTHDKFKMFTPKGISDATKTTEVLTALSVNSKDEVNKLVDEALAAGGTEARPTDDQGFMYGRAFNDPDGHIWEVFFMDMSQIPQA</sequence>
<evidence type="ECO:0000313" key="3">
    <source>
        <dbReference type="Proteomes" id="UP001476807"/>
    </source>
</evidence>
<reference evidence="2 3" key="1">
    <citation type="submission" date="2024-06" db="EMBL/GenBank/DDBJ databases">
        <title>Pontibacter populi HYL7-15.</title>
        <authorList>
            <person name="Kim M.K."/>
        </authorList>
    </citation>
    <scope>NUCLEOTIDE SEQUENCE [LARGE SCALE GENOMIC DNA]</scope>
    <source>
        <strain evidence="2 3">HYL7-15</strain>
    </source>
</reference>
<keyword evidence="3" id="KW-1185">Reference proteome</keyword>
<comment type="caution">
    <text evidence="2">The sequence shown here is derived from an EMBL/GenBank/DDBJ whole genome shotgun (WGS) entry which is preliminary data.</text>
</comment>
<dbReference type="PANTHER" id="PTHR36503:SF2">
    <property type="entry name" value="BLR2408 PROTEIN"/>
    <property type="match status" value="1"/>
</dbReference>
<accession>A0ABV1RQN8</accession>
<proteinExistence type="predicted"/>
<dbReference type="Pfam" id="PF00903">
    <property type="entry name" value="Glyoxalase"/>
    <property type="match status" value="1"/>
</dbReference>